<sequence length="109" mass="11620">MSSPVLGEARGSVRLLLTKHHSVPTPACRVGAQINPLGQDVDITPREAVRRIGDQLSVLCKVPYPIDSCRMTVGTTSYRLIPENLQGDVVYTGQGLKVSISSLSSSTTA</sequence>
<evidence type="ECO:0000313" key="1">
    <source>
        <dbReference type="EMBL" id="SOQ39395.1"/>
    </source>
</evidence>
<proteinExistence type="predicted"/>
<reference evidence="1" key="1">
    <citation type="submission" date="2016-07" db="EMBL/GenBank/DDBJ databases">
        <authorList>
            <person name="Bretaudeau A."/>
        </authorList>
    </citation>
    <scope>NUCLEOTIDE SEQUENCE</scope>
    <source>
        <strain evidence="1">Rice</strain>
        <tissue evidence="1">Whole body</tissue>
    </source>
</reference>
<gene>
    <name evidence="1" type="ORF">SFRICE_037636</name>
</gene>
<protein>
    <submittedName>
        <fullName evidence="1">SFRICE_037636</fullName>
    </submittedName>
</protein>
<dbReference type="AlphaFoldDB" id="A0A2H1VEY8"/>
<accession>A0A2H1VEY8</accession>
<organism evidence="1">
    <name type="scientific">Spodoptera frugiperda</name>
    <name type="common">Fall armyworm</name>
    <dbReference type="NCBI Taxonomy" id="7108"/>
    <lineage>
        <taxon>Eukaryota</taxon>
        <taxon>Metazoa</taxon>
        <taxon>Ecdysozoa</taxon>
        <taxon>Arthropoda</taxon>
        <taxon>Hexapoda</taxon>
        <taxon>Insecta</taxon>
        <taxon>Pterygota</taxon>
        <taxon>Neoptera</taxon>
        <taxon>Endopterygota</taxon>
        <taxon>Lepidoptera</taxon>
        <taxon>Glossata</taxon>
        <taxon>Ditrysia</taxon>
        <taxon>Noctuoidea</taxon>
        <taxon>Noctuidae</taxon>
        <taxon>Amphipyrinae</taxon>
        <taxon>Spodoptera</taxon>
    </lineage>
</organism>
<dbReference type="EMBL" id="ODYU01002204">
    <property type="protein sequence ID" value="SOQ39395.1"/>
    <property type="molecule type" value="Genomic_DNA"/>
</dbReference>
<name>A0A2H1VEY8_SPOFR</name>